<feature type="compositionally biased region" description="Low complexity" evidence="1">
    <location>
        <begin position="21"/>
        <end position="32"/>
    </location>
</feature>
<dbReference type="OrthoDB" id="10339163at2759"/>
<comment type="caution">
    <text evidence="2">The sequence shown here is derived from an EMBL/GenBank/DDBJ whole genome shotgun (WGS) entry which is preliminary data.</text>
</comment>
<evidence type="ECO:0000256" key="1">
    <source>
        <dbReference type="SAM" id="MobiDB-lite"/>
    </source>
</evidence>
<name>A0A1C7N057_9FUNG</name>
<gene>
    <name evidence="2" type="ORF">A0J61_09894</name>
</gene>
<evidence type="ECO:0000313" key="2">
    <source>
        <dbReference type="EMBL" id="OBZ82056.1"/>
    </source>
</evidence>
<feature type="compositionally biased region" description="Basic residues" evidence="1">
    <location>
        <begin position="149"/>
        <end position="166"/>
    </location>
</feature>
<evidence type="ECO:0000313" key="3">
    <source>
        <dbReference type="Proteomes" id="UP000093000"/>
    </source>
</evidence>
<keyword evidence="3" id="KW-1185">Reference proteome</keyword>
<feature type="compositionally biased region" description="Basic and acidic residues" evidence="1">
    <location>
        <begin position="1"/>
        <end position="14"/>
    </location>
</feature>
<feature type="compositionally biased region" description="Polar residues" evidence="1">
    <location>
        <begin position="124"/>
        <end position="142"/>
    </location>
</feature>
<proteinExistence type="predicted"/>
<dbReference type="EMBL" id="LUGH01000966">
    <property type="protein sequence ID" value="OBZ82056.1"/>
    <property type="molecule type" value="Genomic_DNA"/>
</dbReference>
<protein>
    <submittedName>
        <fullName evidence="2">Uncharacterized protein</fullName>
    </submittedName>
</protein>
<dbReference type="InParanoid" id="A0A1C7N057"/>
<feature type="region of interest" description="Disordered" evidence="1">
    <location>
        <begin position="100"/>
        <end position="166"/>
    </location>
</feature>
<feature type="compositionally biased region" description="Low complexity" evidence="1">
    <location>
        <begin position="106"/>
        <end position="117"/>
    </location>
</feature>
<organism evidence="2 3">
    <name type="scientific">Choanephora cucurbitarum</name>
    <dbReference type="NCBI Taxonomy" id="101091"/>
    <lineage>
        <taxon>Eukaryota</taxon>
        <taxon>Fungi</taxon>
        <taxon>Fungi incertae sedis</taxon>
        <taxon>Mucoromycota</taxon>
        <taxon>Mucoromycotina</taxon>
        <taxon>Mucoromycetes</taxon>
        <taxon>Mucorales</taxon>
        <taxon>Mucorineae</taxon>
        <taxon>Choanephoraceae</taxon>
        <taxon>Choanephoroideae</taxon>
        <taxon>Choanephora</taxon>
    </lineage>
</organism>
<feature type="region of interest" description="Disordered" evidence="1">
    <location>
        <begin position="1"/>
        <end position="78"/>
    </location>
</feature>
<sequence>MAPIANEKKKEPFLKRKHSRSSSAHISPIESSNEVPSRGWLESVSVQVKPSRSLDRKPPPPTLVEPKKTLPPHLSQKDVLGAVSDEDILKLTEITAQLPKLTTLNTKPSKPSTPISKTPERPSPSIQTTSTPASSVSSLENPTDTKRASWLRKLKPNRSRSSRKEN</sequence>
<reference evidence="2 3" key="1">
    <citation type="submission" date="2016-03" db="EMBL/GenBank/DDBJ databases">
        <title>Choanephora cucurbitarum.</title>
        <authorList>
            <person name="Min B."/>
            <person name="Park H."/>
            <person name="Park J.-H."/>
            <person name="Shin H.-D."/>
            <person name="Choi I.-G."/>
        </authorList>
    </citation>
    <scope>NUCLEOTIDE SEQUENCE [LARGE SCALE GENOMIC DNA]</scope>
    <source>
        <strain evidence="2 3">KUS-F28377</strain>
    </source>
</reference>
<accession>A0A1C7N057</accession>
<dbReference type="Proteomes" id="UP000093000">
    <property type="component" value="Unassembled WGS sequence"/>
</dbReference>
<dbReference type="AlphaFoldDB" id="A0A1C7N057"/>
<feature type="non-terminal residue" evidence="2">
    <location>
        <position position="166"/>
    </location>
</feature>